<evidence type="ECO:0000313" key="3">
    <source>
        <dbReference type="EMBL" id="SIO11335.1"/>
    </source>
</evidence>
<accession>A0A1N6GVF3</accession>
<reference evidence="3 4" key="1">
    <citation type="submission" date="2016-11" db="EMBL/GenBank/DDBJ databases">
        <authorList>
            <person name="Jaros S."/>
            <person name="Januszkiewicz K."/>
            <person name="Wedrychowicz H."/>
        </authorList>
    </citation>
    <scope>NUCLEOTIDE SEQUENCE [LARGE SCALE GENOMIC DNA]</scope>
    <source>
        <strain evidence="3 4">GAS95</strain>
    </source>
</reference>
<evidence type="ECO:0000256" key="1">
    <source>
        <dbReference type="SAM" id="MobiDB-lite"/>
    </source>
</evidence>
<feature type="region of interest" description="Disordered" evidence="1">
    <location>
        <begin position="63"/>
        <end position="86"/>
    </location>
</feature>
<feature type="chain" id="PRO_5012636283" evidence="2">
    <location>
        <begin position="20"/>
        <end position="86"/>
    </location>
</feature>
<gene>
    <name evidence="3" type="ORF">SAMN05444165_0982</name>
</gene>
<keyword evidence="2" id="KW-0732">Signal</keyword>
<dbReference type="RefSeq" id="WP_143788257.1">
    <property type="nucleotide sequence ID" value="NZ_FSRU01000001.1"/>
</dbReference>
<protein>
    <submittedName>
        <fullName evidence="3">Uncharacterized protein</fullName>
    </submittedName>
</protein>
<proteinExistence type="predicted"/>
<evidence type="ECO:0000313" key="4">
    <source>
        <dbReference type="Proteomes" id="UP000185151"/>
    </source>
</evidence>
<dbReference type="AlphaFoldDB" id="A0A1N6GVF3"/>
<feature type="signal peptide" evidence="2">
    <location>
        <begin position="1"/>
        <end position="19"/>
    </location>
</feature>
<organism evidence="3 4">
    <name type="scientific">Paraburkholderia phenazinium</name>
    <dbReference type="NCBI Taxonomy" id="60549"/>
    <lineage>
        <taxon>Bacteria</taxon>
        <taxon>Pseudomonadati</taxon>
        <taxon>Pseudomonadota</taxon>
        <taxon>Betaproteobacteria</taxon>
        <taxon>Burkholderiales</taxon>
        <taxon>Burkholderiaceae</taxon>
        <taxon>Paraburkholderia</taxon>
    </lineage>
</organism>
<dbReference type="EMBL" id="FSRU01000001">
    <property type="protein sequence ID" value="SIO11335.1"/>
    <property type="molecule type" value="Genomic_DNA"/>
</dbReference>
<keyword evidence="4" id="KW-1185">Reference proteome</keyword>
<dbReference type="Proteomes" id="UP000185151">
    <property type="component" value="Unassembled WGS sequence"/>
</dbReference>
<sequence>MKNALIASLLMLAGSMAYAQSQNNGDGGGGQFHGNPAIAAACDGKPVGTKVSVTLRDGQPHEIECGMHHRPQPQDGGNSGAANPAQ</sequence>
<evidence type="ECO:0000256" key="2">
    <source>
        <dbReference type="SAM" id="SignalP"/>
    </source>
</evidence>
<name>A0A1N6GVF3_9BURK</name>